<dbReference type="eggNOG" id="COG1774">
    <property type="taxonomic scope" value="Bacteria"/>
</dbReference>
<reference evidence="1 2" key="2">
    <citation type="submission" date="2009-02" db="EMBL/GenBank/DDBJ databases">
        <title>Draft genome sequence of Blautia hydrogenotrophica DSM 10507 (Ruminococcus hydrogenotrophicus DSM 10507).</title>
        <authorList>
            <person name="Sudarsanam P."/>
            <person name="Ley R."/>
            <person name="Guruge J."/>
            <person name="Turnbaugh P.J."/>
            <person name="Mahowald M."/>
            <person name="Liep D."/>
            <person name="Gordon J."/>
        </authorList>
    </citation>
    <scope>NUCLEOTIDE SEQUENCE [LARGE SCALE GENOMIC DNA]</scope>
    <source>
        <strain evidence="2">DSM 10507 / JCM 14656 / S5a33</strain>
    </source>
</reference>
<proteinExistence type="predicted"/>
<dbReference type="HOGENOM" id="CLU_2506457_0_0_9"/>
<keyword evidence="2" id="KW-1185">Reference proteome</keyword>
<protein>
    <recommendedName>
        <fullName evidence="3">Stage 0 sporulation protein</fullName>
    </recommendedName>
</protein>
<dbReference type="AlphaFoldDB" id="C0CSD8"/>
<evidence type="ECO:0000313" key="1">
    <source>
        <dbReference type="EMBL" id="EEG47316.1"/>
    </source>
</evidence>
<gene>
    <name evidence="1" type="ORF">RUMHYD_03805</name>
</gene>
<reference evidence="1 2" key="1">
    <citation type="submission" date="2009-01" db="EMBL/GenBank/DDBJ databases">
        <authorList>
            <person name="Fulton L."/>
            <person name="Clifton S."/>
            <person name="Fulton B."/>
            <person name="Xu J."/>
            <person name="Minx P."/>
            <person name="Pepin K.H."/>
            <person name="Johnson M."/>
            <person name="Bhonagiri V."/>
            <person name="Nash W.E."/>
            <person name="Mardis E.R."/>
            <person name="Wilson R.K."/>
        </authorList>
    </citation>
    <scope>NUCLEOTIDE SEQUENCE [LARGE SCALE GENOMIC DNA]</scope>
    <source>
        <strain evidence="2">DSM 10507 / JCM 14656 / S5a33</strain>
    </source>
</reference>
<comment type="caution">
    <text evidence="1">The sequence shown here is derived from an EMBL/GenBank/DDBJ whole genome shotgun (WGS) entry which is preliminary data.</text>
</comment>
<dbReference type="GO" id="GO:0005737">
    <property type="term" value="C:cytoplasm"/>
    <property type="evidence" value="ECO:0007669"/>
    <property type="project" value="TreeGrafter"/>
</dbReference>
<accession>C0CSD8</accession>
<dbReference type="PATRIC" id="fig|476272.21.peg.488"/>
<name>C0CSD8_BLAHS</name>
<dbReference type="PANTHER" id="PTHR43830:SF3">
    <property type="entry name" value="PROTEIN PSP1"/>
    <property type="match status" value="1"/>
</dbReference>
<dbReference type="InterPro" id="IPR047767">
    <property type="entry name" value="PSP1-like"/>
</dbReference>
<evidence type="ECO:0008006" key="3">
    <source>
        <dbReference type="Google" id="ProtNLM"/>
    </source>
</evidence>
<sequence length="89" mass="10473">MIRVVGVRFRNVGKIYYFSPKNLQIEADDHVIVETARGVEYGKVVLAPRDVEDEKVIQPLKEVIRIATPRTMREKNRTEKRKKKRFGYV</sequence>
<dbReference type="PANTHER" id="PTHR43830">
    <property type="entry name" value="PROTEIN PSP1"/>
    <property type="match status" value="1"/>
</dbReference>
<organism evidence="1 2">
    <name type="scientific">Blautia hydrogenotrophica (strain DSM 10507 / JCM 14656 / S5a33)</name>
    <name type="common">Ruminococcus hydrogenotrophicus</name>
    <dbReference type="NCBI Taxonomy" id="476272"/>
    <lineage>
        <taxon>Bacteria</taxon>
        <taxon>Bacillati</taxon>
        <taxon>Bacillota</taxon>
        <taxon>Clostridia</taxon>
        <taxon>Lachnospirales</taxon>
        <taxon>Lachnospiraceae</taxon>
        <taxon>Blautia</taxon>
    </lineage>
</organism>
<dbReference type="EMBL" id="ACBZ01000204">
    <property type="protein sequence ID" value="EEG47316.1"/>
    <property type="molecule type" value="Genomic_DNA"/>
</dbReference>
<dbReference type="Proteomes" id="UP000003100">
    <property type="component" value="Unassembled WGS sequence"/>
</dbReference>
<evidence type="ECO:0000313" key="2">
    <source>
        <dbReference type="Proteomes" id="UP000003100"/>
    </source>
</evidence>